<dbReference type="Pfam" id="PF01447">
    <property type="entry name" value="Peptidase_M4"/>
    <property type="match status" value="1"/>
</dbReference>
<dbReference type="SUPFAM" id="SSF55486">
    <property type="entry name" value="Metalloproteases ('zincins'), catalytic domain"/>
    <property type="match status" value="1"/>
</dbReference>
<protein>
    <recommendedName>
        <fullName evidence="1">Peptidase M4 domain-containing protein</fullName>
    </recommendedName>
</protein>
<evidence type="ECO:0000313" key="3">
    <source>
        <dbReference type="Proteomes" id="UP000197003"/>
    </source>
</evidence>
<name>A0A1Z3NAF9_BDEBC</name>
<dbReference type="InterPro" id="IPR013856">
    <property type="entry name" value="Peptidase_M4_domain"/>
</dbReference>
<organism evidence="2 3">
    <name type="scientific">Bdellovibrio bacteriovorus</name>
    <dbReference type="NCBI Taxonomy" id="959"/>
    <lineage>
        <taxon>Bacteria</taxon>
        <taxon>Pseudomonadati</taxon>
        <taxon>Bdellovibrionota</taxon>
        <taxon>Bdellovibrionia</taxon>
        <taxon>Bdellovibrionales</taxon>
        <taxon>Pseudobdellovibrionaceae</taxon>
        <taxon>Bdellovibrio</taxon>
    </lineage>
</organism>
<accession>A0A1Z3NAF9</accession>
<proteinExistence type="predicted"/>
<evidence type="ECO:0000313" key="2">
    <source>
        <dbReference type="EMBL" id="ASD64460.1"/>
    </source>
</evidence>
<evidence type="ECO:0000259" key="1">
    <source>
        <dbReference type="Pfam" id="PF01447"/>
    </source>
</evidence>
<gene>
    <name evidence="2" type="ORF">B9G79_13220</name>
</gene>
<dbReference type="Proteomes" id="UP000197003">
    <property type="component" value="Chromosome"/>
</dbReference>
<dbReference type="OrthoDB" id="291295at2"/>
<feature type="domain" description="Peptidase M4" evidence="1">
    <location>
        <begin position="232"/>
        <end position="318"/>
    </location>
</feature>
<reference evidence="2 3" key="1">
    <citation type="submission" date="2017-04" db="EMBL/GenBank/DDBJ databases">
        <title>Whole genome sequence of Bdellovibrio bacteriovorus strain SSB218315.</title>
        <authorList>
            <person name="Oyedara O."/>
            <person name="Rodriguez-Perez M.A."/>
        </authorList>
    </citation>
    <scope>NUCLEOTIDE SEQUENCE [LARGE SCALE GENOMIC DNA]</scope>
    <source>
        <strain evidence="2 3">SSB218315</strain>
    </source>
</reference>
<dbReference type="EMBL" id="CP020946">
    <property type="protein sequence ID" value="ASD64460.1"/>
    <property type="molecule type" value="Genomic_DNA"/>
</dbReference>
<dbReference type="AlphaFoldDB" id="A0A1Z3NAF9"/>
<sequence length="451" mass="50473">MHVILILLSLIFVGCTKASFYTYDWKEGDKTKITAQLAGFEFAPAEKNLSAREWVRLQPQIYQGLVVESAYKKEILATDGVLKRVRAGAVKPEIAFAHLDLASVAEQSSGIHRKLQSAFPLFRKRPPQSVTPVITQRGGFYEVIWQVDYMDLKGQMWTLKLNQNLEVRSIRPAGSQFIDTSAWVYPRGPLLGSVQEVPLKGLYLEPTLANHWVYVSSQAPDKIDKVAGPLKFSTQDHRFDQAQAFVYLNESFNWFQNRLGFKMPFQVQAEVFVGYPEKTNSAFYYQGKIRLGQGDGEFYQNIPRDPSIVVHESAHAVIDVLAKLPFEGEGGSLNEGFADYFTAMQLGSPRMGEASYKKAPFRRTVLNDLTVADRNGGLYHDSGIVSGTLWEISEQLGFKKGLDFSMAVLNRLVPGSDFADFGGTLKEVCAEGLSMEDARKVNGILSKRGWL</sequence>
<dbReference type="Gene3D" id="3.10.170.10">
    <property type="match status" value="1"/>
</dbReference>
<dbReference type="GO" id="GO:0004222">
    <property type="term" value="F:metalloendopeptidase activity"/>
    <property type="evidence" value="ECO:0007669"/>
    <property type="project" value="InterPro"/>
</dbReference>
<dbReference type="RefSeq" id="WP_088565928.1">
    <property type="nucleotide sequence ID" value="NZ_CP020946.1"/>
</dbReference>